<accession>A0ABR2WX53</accession>
<proteinExistence type="predicted"/>
<evidence type="ECO:0000256" key="5">
    <source>
        <dbReference type="SAM" id="MobiDB-lite"/>
    </source>
</evidence>
<dbReference type="EMBL" id="JASJQH010000189">
    <property type="protein sequence ID" value="KAK9766103.1"/>
    <property type="molecule type" value="Genomic_DNA"/>
</dbReference>
<evidence type="ECO:0000256" key="3">
    <source>
        <dbReference type="ARBA" id="ARBA00022833"/>
    </source>
</evidence>
<keyword evidence="1" id="KW-0479">Metal-binding</keyword>
<feature type="compositionally biased region" description="Basic and acidic residues" evidence="5">
    <location>
        <begin position="27"/>
        <end position="39"/>
    </location>
</feature>
<evidence type="ECO:0000256" key="4">
    <source>
        <dbReference type="ARBA" id="ARBA00023242"/>
    </source>
</evidence>
<reference evidence="7 8" key="1">
    <citation type="submission" date="2023-04" db="EMBL/GenBank/DDBJ databases">
        <title>Genome of Basidiobolus ranarum AG-B5.</title>
        <authorList>
            <person name="Stajich J.E."/>
            <person name="Carter-House D."/>
            <person name="Gryganskyi A."/>
        </authorList>
    </citation>
    <scope>NUCLEOTIDE SEQUENCE [LARGE SCALE GENOMIC DNA]</scope>
    <source>
        <strain evidence="7 8">AG-B5</strain>
    </source>
</reference>
<evidence type="ECO:0000259" key="6">
    <source>
        <dbReference type="SMART" id="SM00451"/>
    </source>
</evidence>
<evidence type="ECO:0000256" key="1">
    <source>
        <dbReference type="ARBA" id="ARBA00022723"/>
    </source>
</evidence>
<feature type="region of interest" description="Disordered" evidence="5">
    <location>
        <begin position="27"/>
        <end position="57"/>
    </location>
</feature>
<name>A0ABR2WX53_9FUNG</name>
<evidence type="ECO:0000313" key="8">
    <source>
        <dbReference type="Proteomes" id="UP001479436"/>
    </source>
</evidence>
<evidence type="ECO:0000256" key="2">
    <source>
        <dbReference type="ARBA" id="ARBA00022771"/>
    </source>
</evidence>
<dbReference type="InterPro" id="IPR003604">
    <property type="entry name" value="Matrin/U1-like-C_Znf_C2H2"/>
</dbReference>
<gene>
    <name evidence="7" type="primary">SNU23</name>
    <name evidence="7" type="ORF">K7432_005065</name>
</gene>
<dbReference type="PANTHER" id="PTHR45986:SF1">
    <property type="entry name" value="ZINC FINGER MATRIN-TYPE PROTEIN 2"/>
    <property type="match status" value="1"/>
</dbReference>
<dbReference type="SMART" id="SM00451">
    <property type="entry name" value="ZnF_U1"/>
    <property type="match status" value="1"/>
</dbReference>
<protein>
    <submittedName>
        <fullName evidence="7">U4/U6.U5 snRNP associated protein, variant 2</fullName>
    </submittedName>
</protein>
<dbReference type="Pfam" id="PF12874">
    <property type="entry name" value="zf-met"/>
    <property type="match status" value="1"/>
</dbReference>
<dbReference type="SUPFAM" id="SSF57667">
    <property type="entry name" value="beta-beta-alpha zinc fingers"/>
    <property type="match status" value="1"/>
</dbReference>
<keyword evidence="2" id="KW-0863">Zinc-finger</keyword>
<dbReference type="PANTHER" id="PTHR45986">
    <property type="entry name" value="ZINC FINGER MATRIN-TYPE PROTEIN 2"/>
    <property type="match status" value="1"/>
</dbReference>
<feature type="domain" description="U1-type" evidence="6">
    <location>
        <begin position="90"/>
        <end position="122"/>
    </location>
</feature>
<comment type="caution">
    <text evidence="7">The sequence shown here is derived from an EMBL/GenBank/DDBJ whole genome shotgun (WGS) entry which is preliminary data.</text>
</comment>
<sequence length="149" mass="17333">MSSKEGFYGTKADEGSFRRTWNKEEFRKRAEERDKRERELEEETENKRKALKPGEPARDLLQAREDKVNFDSGVGKIKVVQAVAGVASKQPGFYCEVCDCVVKDSANYLDHINGRKRNIYLIFVSYIDVEYVLIIQYSHYKIKAIWVCP</sequence>
<dbReference type="Proteomes" id="UP001479436">
    <property type="component" value="Unassembled WGS sequence"/>
</dbReference>
<dbReference type="InterPro" id="IPR040107">
    <property type="entry name" value="Snu23"/>
</dbReference>
<evidence type="ECO:0000313" key="7">
    <source>
        <dbReference type="EMBL" id="KAK9766103.1"/>
    </source>
</evidence>
<organism evidence="7 8">
    <name type="scientific">Basidiobolus ranarum</name>
    <dbReference type="NCBI Taxonomy" id="34480"/>
    <lineage>
        <taxon>Eukaryota</taxon>
        <taxon>Fungi</taxon>
        <taxon>Fungi incertae sedis</taxon>
        <taxon>Zoopagomycota</taxon>
        <taxon>Entomophthoromycotina</taxon>
        <taxon>Basidiobolomycetes</taxon>
        <taxon>Basidiobolales</taxon>
        <taxon>Basidiobolaceae</taxon>
        <taxon>Basidiobolus</taxon>
    </lineage>
</organism>
<dbReference type="InterPro" id="IPR013087">
    <property type="entry name" value="Znf_C2H2_type"/>
</dbReference>
<dbReference type="InterPro" id="IPR036236">
    <property type="entry name" value="Znf_C2H2_sf"/>
</dbReference>
<keyword evidence="4" id="KW-0539">Nucleus</keyword>
<keyword evidence="3" id="KW-0862">Zinc</keyword>
<keyword evidence="8" id="KW-1185">Reference proteome</keyword>